<evidence type="ECO:0000256" key="1">
    <source>
        <dbReference type="SAM" id="MobiDB-lite"/>
    </source>
</evidence>
<proteinExistence type="predicted"/>
<feature type="compositionally biased region" description="Basic and acidic residues" evidence="1">
    <location>
        <begin position="92"/>
        <end position="104"/>
    </location>
</feature>
<evidence type="ECO:0000313" key="3">
    <source>
        <dbReference type="Proteomes" id="UP000174597"/>
    </source>
</evidence>
<protein>
    <submittedName>
        <fullName evidence="2">E4 protein</fullName>
    </submittedName>
</protein>
<reference evidence="2 3" key="1">
    <citation type="journal article" date="2008" name="J. Gen. Virol.">
        <title>Four novel human betapapillomaviruses of species 2 preferentially found in actinic keratosis.</title>
        <authorList>
            <person name="Vasiljevic N."/>
            <person name="Hazard K."/>
            <person name="Dillner J."/>
            <person name="Forslund O."/>
        </authorList>
    </citation>
    <scope>NUCLEOTIDE SEQUENCE [LARGE SCALE GENOMIC DNA]</scope>
    <source>
        <strain evidence="2">FA75[KI88-03]</strain>
    </source>
</reference>
<feature type="region of interest" description="Disordered" evidence="1">
    <location>
        <begin position="62"/>
        <end position="174"/>
    </location>
</feature>
<sequence length="210" mass="23268">MRVLTIQRENISTTTLDLKQMLTDLALLDCGKCMLTKILCLLLSLALRRHLEAGYPFCPPTPHPSSPLPASPPHKNDTHEPDLALQPPPGGRGKEKDKKETEKERRRHRDNVSDQDQDAPAEGGGKKPQSNEGKGEEEGHEGEENPPNETPPPGEGEVEGGPKHGPGPDQEGLLMSVASCLQKWEDQYNQLVQNILVDLSDYWKRLQIPQ</sequence>
<feature type="compositionally biased region" description="Pro residues" evidence="1">
    <location>
        <begin position="62"/>
        <end position="72"/>
    </location>
</feature>
<name>B5SWU2_9PAPI</name>
<dbReference type="EMBL" id="EU410347">
    <property type="protein sequence ID" value="ACC78259.1"/>
    <property type="molecule type" value="Genomic_DNA"/>
</dbReference>
<evidence type="ECO:0000313" key="2">
    <source>
        <dbReference type="EMBL" id="ACC78259.1"/>
    </source>
</evidence>
<gene>
    <name evidence="2" type="primary">E4</name>
</gene>
<accession>B5SWU2</accession>
<organism evidence="2 3">
    <name type="scientific">Human papillomavirus FA75/KI88-03</name>
    <dbReference type="NCBI Taxonomy" id="563190"/>
    <lineage>
        <taxon>Viruses</taxon>
        <taxon>Monodnaviria</taxon>
        <taxon>Shotokuvirae</taxon>
        <taxon>Cossaviricota</taxon>
        <taxon>Papovaviricetes</taxon>
        <taxon>Zurhausenvirales</taxon>
        <taxon>Papillomaviridae</taxon>
        <taxon>Firstpapillomavirinae</taxon>
        <taxon>Betapapillomavirus</taxon>
        <taxon>Betapapillomavirus 2</taxon>
    </lineage>
</organism>
<dbReference type="Proteomes" id="UP000174597">
    <property type="component" value="Genome"/>
</dbReference>